<name>A0A9W6VXD6_9ACTN</name>
<dbReference type="RefSeq" id="WP_285578700.1">
    <property type="nucleotide sequence ID" value="NZ_BSTK01000011.1"/>
</dbReference>
<gene>
    <name evidence="1" type="ORF">Airi02_067520</name>
</gene>
<sequence>MDGSPAPLYEAHARAWKGIVRHVPPDPDLSYANGKVNGVVTGMRRVVADRVVIADDDVRYDGPALTAVLALPPASARGAPVLVAAGPAGL</sequence>
<organism evidence="1 2">
    <name type="scientific">Actinoallomurus iriomotensis</name>
    <dbReference type="NCBI Taxonomy" id="478107"/>
    <lineage>
        <taxon>Bacteria</taxon>
        <taxon>Bacillati</taxon>
        <taxon>Actinomycetota</taxon>
        <taxon>Actinomycetes</taxon>
        <taxon>Streptosporangiales</taxon>
        <taxon>Thermomonosporaceae</taxon>
        <taxon>Actinoallomurus</taxon>
    </lineage>
</organism>
<keyword evidence="2" id="KW-1185">Reference proteome</keyword>
<accession>A0A9W6VXD6</accession>
<proteinExistence type="predicted"/>
<protein>
    <submittedName>
        <fullName evidence="1">Uncharacterized protein</fullName>
    </submittedName>
</protein>
<reference evidence="1" key="1">
    <citation type="submission" date="2023-03" db="EMBL/GenBank/DDBJ databases">
        <title>Actinoallomurus iriomotensis NBRC 103684.</title>
        <authorList>
            <person name="Ichikawa N."/>
            <person name="Sato H."/>
            <person name="Tonouchi N."/>
        </authorList>
    </citation>
    <scope>NUCLEOTIDE SEQUENCE</scope>
    <source>
        <strain evidence="1">NBRC 103684</strain>
    </source>
</reference>
<dbReference type="AlphaFoldDB" id="A0A9W6VXD6"/>
<dbReference type="Proteomes" id="UP001165074">
    <property type="component" value="Unassembled WGS sequence"/>
</dbReference>
<comment type="caution">
    <text evidence="1">The sequence shown here is derived from an EMBL/GenBank/DDBJ whole genome shotgun (WGS) entry which is preliminary data.</text>
</comment>
<evidence type="ECO:0000313" key="2">
    <source>
        <dbReference type="Proteomes" id="UP001165074"/>
    </source>
</evidence>
<evidence type="ECO:0000313" key="1">
    <source>
        <dbReference type="EMBL" id="GLY88823.1"/>
    </source>
</evidence>
<dbReference type="EMBL" id="BSTK01000011">
    <property type="protein sequence ID" value="GLY88823.1"/>
    <property type="molecule type" value="Genomic_DNA"/>
</dbReference>